<dbReference type="Pfam" id="PF07669">
    <property type="entry name" value="Eco57I"/>
    <property type="match status" value="1"/>
</dbReference>
<reference evidence="8 9" key="1">
    <citation type="submission" date="2018-03" db="EMBL/GenBank/DDBJ databases">
        <title>Aquarubrobacter algicola gen. nov., sp. nov., a novel actinobacterium isolated from shallow eutrophic lake during the end of cyanobacterial harmful algal blooms.</title>
        <authorList>
            <person name="Chun S.J."/>
        </authorList>
    </citation>
    <scope>NUCLEOTIDE SEQUENCE [LARGE SCALE GENOMIC DNA]</scope>
    <source>
        <strain evidence="8 9">Seoho-28</strain>
    </source>
</reference>
<evidence type="ECO:0000256" key="2">
    <source>
        <dbReference type="ARBA" id="ARBA00022603"/>
    </source>
</evidence>
<evidence type="ECO:0000256" key="1">
    <source>
        <dbReference type="ARBA" id="ARBA00011900"/>
    </source>
</evidence>
<keyword evidence="4" id="KW-0949">S-adenosyl-L-methionine</keyword>
<keyword evidence="2" id="KW-0489">Methyltransferase</keyword>
<evidence type="ECO:0000313" key="8">
    <source>
        <dbReference type="EMBL" id="PTL58669.1"/>
    </source>
</evidence>
<proteinExistence type="predicted"/>
<dbReference type="InterPro" id="IPR050953">
    <property type="entry name" value="N4_N6_ade-DNA_methylase"/>
</dbReference>
<dbReference type="PRINTS" id="PR00507">
    <property type="entry name" value="N12N6MTFRASE"/>
</dbReference>
<dbReference type="SUPFAM" id="SSF53335">
    <property type="entry name" value="S-adenosyl-L-methionine-dependent methyltransferases"/>
    <property type="match status" value="1"/>
</dbReference>
<name>A0A2T4UHI4_9ACTN</name>
<dbReference type="GO" id="GO:0006304">
    <property type="term" value="P:DNA modification"/>
    <property type="evidence" value="ECO:0007669"/>
    <property type="project" value="InterPro"/>
</dbReference>
<sequence length="595" mass="63420">MAPDDSLGRPASMTAPAERAKLSLARELGARGSRNPVGEADPAGPLPASACDVLAVVPAWWEAQARAFGLSGRWLDLEQALDASAPEAAGGGSRTKRLDLVTSTAEDLGAAYVASLDAGVRARHGRHYTPPQLSVRLWTMTRASLGLVRGRLGPLPGLLRDPACGAGALLLPPVREHVQALAHSDPRVTLAGIPNLVEGIDADPAAVWLTNVVLAAELLPLVALVPEARRRPLPALARVGDGLEAQERSARAVVMNPPYGRVRLAPDERARFADVLYGHANLYTLFMGAGVEQLDAKGVLGALVPTSFLAGRYFSNLRTTLAATAPLRDATFVEERDGVFAGVLQETCLAVFSRRKARKVSVASMNGRVVDVAKLAAPRGGAPWLLPRRSDDAPIAAAAAAMPLNLGATGWRASTGPLVWNRRRADLADEAGEGRCPIIWAADLDGGRLHRDPSRDAFRYITLRDDRDAEVLALRSPAILVQRTTAPEQARRVVAAELTEDDLHRWGGQVVVENHVNVLRPRDPNTAPIVSRGLLCAVLATECIDRVVRCVSGSVALSAYELEALPLPPPDVLRSWEGLRGAVLESAVHRAYRLG</sequence>
<comment type="caution">
    <text evidence="8">The sequence shown here is derived from an EMBL/GenBank/DDBJ whole genome shotgun (WGS) entry which is preliminary data.</text>
</comment>
<dbReference type="Gene3D" id="3.40.50.150">
    <property type="entry name" value="Vaccinia Virus protein VP39"/>
    <property type="match status" value="1"/>
</dbReference>
<gene>
    <name evidence="8" type="ORF">C7Y72_02875</name>
</gene>
<evidence type="ECO:0000256" key="6">
    <source>
        <dbReference type="SAM" id="MobiDB-lite"/>
    </source>
</evidence>
<evidence type="ECO:0000256" key="5">
    <source>
        <dbReference type="ARBA" id="ARBA00047942"/>
    </source>
</evidence>
<dbReference type="InterPro" id="IPR011639">
    <property type="entry name" value="MethylTrfase_TaqI-like_dom"/>
</dbReference>
<comment type="catalytic activity">
    <reaction evidence="5">
        <text>a 2'-deoxyadenosine in DNA + S-adenosyl-L-methionine = an N(6)-methyl-2'-deoxyadenosine in DNA + S-adenosyl-L-homocysteine + H(+)</text>
        <dbReference type="Rhea" id="RHEA:15197"/>
        <dbReference type="Rhea" id="RHEA-COMP:12418"/>
        <dbReference type="Rhea" id="RHEA-COMP:12419"/>
        <dbReference type="ChEBI" id="CHEBI:15378"/>
        <dbReference type="ChEBI" id="CHEBI:57856"/>
        <dbReference type="ChEBI" id="CHEBI:59789"/>
        <dbReference type="ChEBI" id="CHEBI:90615"/>
        <dbReference type="ChEBI" id="CHEBI:90616"/>
        <dbReference type="EC" id="2.1.1.72"/>
    </reaction>
</comment>
<evidence type="ECO:0000256" key="4">
    <source>
        <dbReference type="ARBA" id="ARBA00022691"/>
    </source>
</evidence>
<dbReference type="GO" id="GO:0032259">
    <property type="term" value="P:methylation"/>
    <property type="evidence" value="ECO:0007669"/>
    <property type="project" value="UniProtKB-KW"/>
</dbReference>
<protein>
    <recommendedName>
        <fullName evidence="1">site-specific DNA-methyltransferase (adenine-specific)</fullName>
        <ecNumber evidence="1">2.1.1.72</ecNumber>
    </recommendedName>
</protein>
<evidence type="ECO:0000313" key="9">
    <source>
        <dbReference type="Proteomes" id="UP000240739"/>
    </source>
</evidence>
<feature type="region of interest" description="Disordered" evidence="6">
    <location>
        <begin position="1"/>
        <end position="43"/>
    </location>
</feature>
<dbReference type="GO" id="GO:0009007">
    <property type="term" value="F:site-specific DNA-methyltransferase (adenine-specific) activity"/>
    <property type="evidence" value="ECO:0007669"/>
    <property type="project" value="UniProtKB-EC"/>
</dbReference>
<accession>A0A2T4UHI4</accession>
<evidence type="ECO:0000259" key="7">
    <source>
        <dbReference type="Pfam" id="PF07669"/>
    </source>
</evidence>
<keyword evidence="3" id="KW-0808">Transferase</keyword>
<dbReference type="PANTHER" id="PTHR33841">
    <property type="entry name" value="DNA METHYLTRANSFERASE YEEA-RELATED"/>
    <property type="match status" value="1"/>
</dbReference>
<feature type="domain" description="Type II methyltransferase M.TaqI-like" evidence="7">
    <location>
        <begin position="252"/>
        <end position="329"/>
    </location>
</feature>
<organism evidence="8 9">
    <name type="scientific">Paraconexibacter algicola</name>
    <dbReference type="NCBI Taxonomy" id="2133960"/>
    <lineage>
        <taxon>Bacteria</taxon>
        <taxon>Bacillati</taxon>
        <taxon>Actinomycetota</taxon>
        <taxon>Thermoleophilia</taxon>
        <taxon>Solirubrobacterales</taxon>
        <taxon>Paraconexibacteraceae</taxon>
        <taxon>Paraconexibacter</taxon>
    </lineage>
</organism>
<dbReference type="EMBL" id="PYYB01000001">
    <property type="protein sequence ID" value="PTL58669.1"/>
    <property type="molecule type" value="Genomic_DNA"/>
</dbReference>
<dbReference type="AlphaFoldDB" id="A0A2T4UHI4"/>
<dbReference type="PANTHER" id="PTHR33841:SF1">
    <property type="entry name" value="DNA METHYLTRANSFERASE A"/>
    <property type="match status" value="1"/>
</dbReference>
<evidence type="ECO:0000256" key="3">
    <source>
        <dbReference type="ARBA" id="ARBA00022679"/>
    </source>
</evidence>
<keyword evidence="9" id="KW-1185">Reference proteome</keyword>
<dbReference type="InterPro" id="IPR029063">
    <property type="entry name" value="SAM-dependent_MTases_sf"/>
</dbReference>
<dbReference type="Proteomes" id="UP000240739">
    <property type="component" value="Unassembled WGS sequence"/>
</dbReference>
<dbReference type="EC" id="2.1.1.72" evidence="1"/>